<dbReference type="InParanoid" id="Q7RZD2"/>
<dbReference type="VEuPathDB" id="FungiDB:NCU03895"/>
<dbReference type="RefSeq" id="XP_957534.1">
    <property type="nucleotide sequence ID" value="XM_952441.1"/>
</dbReference>
<dbReference type="Proteomes" id="UP000001805">
    <property type="component" value="Chromosome 5, Linkage Group VI"/>
</dbReference>
<feature type="chain" id="PRO_5004294277" evidence="1">
    <location>
        <begin position="26"/>
        <end position="132"/>
    </location>
</feature>
<dbReference type="HOGENOM" id="CLU_158116_0_0_1"/>
<name>Q7RZD2_NEUCR</name>
<gene>
    <name evidence="2" type="ORF">NCU03895</name>
</gene>
<evidence type="ECO:0000313" key="3">
    <source>
        <dbReference type="Proteomes" id="UP000001805"/>
    </source>
</evidence>
<sequence>MADGCRLCAAMLLLLLLLLGCYCWAATAAFYISVPSPLPDRADVNSRAFQVPILIWPGILENESACNLCGVLWSLFDSQYSTSIYIQHSRNLCLPASITAGTTPPPAHSEVGGAHAPRVFKLGAIGPCYVFA</sequence>
<dbReference type="KEGG" id="ncr:NCU03895"/>
<dbReference type="EMBL" id="CM002241">
    <property type="protein sequence ID" value="EAA28298.1"/>
    <property type="molecule type" value="Genomic_DNA"/>
</dbReference>
<evidence type="ECO:0000313" key="2">
    <source>
        <dbReference type="EMBL" id="EAA28298.1"/>
    </source>
</evidence>
<dbReference type="PROSITE" id="PS51257">
    <property type="entry name" value="PROKAR_LIPOPROTEIN"/>
    <property type="match status" value="1"/>
</dbReference>
<dbReference type="GeneID" id="3873688"/>
<dbReference type="PaxDb" id="5141-EFNCRP00000003653"/>
<keyword evidence="3" id="KW-1185">Reference proteome</keyword>
<accession>Q7RZD2</accession>
<protein>
    <submittedName>
        <fullName evidence="2">Uncharacterized protein</fullName>
    </submittedName>
</protein>
<reference evidence="2 3" key="1">
    <citation type="journal article" date="2003" name="Nature">
        <title>The genome sequence of the filamentous fungus Neurospora crassa.</title>
        <authorList>
            <person name="Galagan J.E."/>
            <person name="Calvo S.E."/>
            <person name="Borkovich K.A."/>
            <person name="Selker E.U."/>
            <person name="Read N.D."/>
            <person name="Jaffe D."/>
            <person name="FitzHugh W."/>
            <person name="Ma L.J."/>
            <person name="Smirnov S."/>
            <person name="Purcell S."/>
            <person name="Rehman B."/>
            <person name="Elkins T."/>
            <person name="Engels R."/>
            <person name="Wang S."/>
            <person name="Nielsen C.B."/>
            <person name="Butler J."/>
            <person name="Endrizzi M."/>
            <person name="Qui D."/>
            <person name="Ianakiev P."/>
            <person name="Bell-Pedersen D."/>
            <person name="Nelson M.A."/>
            <person name="Werner-Washburne M."/>
            <person name="Selitrennikoff C.P."/>
            <person name="Kinsey J.A."/>
            <person name="Braun E.L."/>
            <person name="Zelter A."/>
            <person name="Schulte U."/>
            <person name="Kothe G.O."/>
            <person name="Jedd G."/>
            <person name="Mewes W."/>
            <person name="Staben C."/>
            <person name="Marcotte E."/>
            <person name="Greenberg D."/>
            <person name="Roy A."/>
            <person name="Foley K."/>
            <person name="Naylor J."/>
            <person name="Stange-Thomann N."/>
            <person name="Barrett R."/>
            <person name="Gnerre S."/>
            <person name="Kamal M."/>
            <person name="Kamvysselis M."/>
            <person name="Mauceli E."/>
            <person name="Bielke C."/>
            <person name="Rudd S."/>
            <person name="Frishman D."/>
            <person name="Krystofova S."/>
            <person name="Rasmussen C."/>
            <person name="Metzenberg R.L."/>
            <person name="Perkins D.D."/>
            <person name="Kroken S."/>
            <person name="Cogoni C."/>
            <person name="Macino G."/>
            <person name="Catcheside D."/>
            <person name="Li W."/>
            <person name="Pratt R.J."/>
            <person name="Osmani S.A."/>
            <person name="DeSouza C.P."/>
            <person name="Glass L."/>
            <person name="Orbach M.J."/>
            <person name="Berglund J.A."/>
            <person name="Voelker R."/>
            <person name="Yarden O."/>
            <person name="Plamann M."/>
            <person name="Seiler S."/>
            <person name="Dunlap J."/>
            <person name="Radford A."/>
            <person name="Aramayo R."/>
            <person name="Natvig D.O."/>
            <person name="Alex L.A."/>
            <person name="Mannhaupt G."/>
            <person name="Ebbole D.J."/>
            <person name="Freitag M."/>
            <person name="Paulsen I."/>
            <person name="Sachs M.S."/>
            <person name="Lander E.S."/>
            <person name="Nusbaum C."/>
            <person name="Birren B."/>
        </authorList>
    </citation>
    <scope>NUCLEOTIDE SEQUENCE [LARGE SCALE GENOMIC DNA]</scope>
    <source>
        <strain evidence="3">ATCC 24698 / 74-OR23-1A / CBS 708.71 / DSM 1257 / FGSC 987</strain>
    </source>
</reference>
<keyword evidence="1" id="KW-0732">Signal</keyword>
<proteinExistence type="predicted"/>
<feature type="signal peptide" evidence="1">
    <location>
        <begin position="1"/>
        <end position="25"/>
    </location>
</feature>
<dbReference type="OMA" id="SIYIQHS"/>
<dbReference type="AlphaFoldDB" id="Q7RZD2"/>
<evidence type="ECO:0000256" key="1">
    <source>
        <dbReference type="SAM" id="SignalP"/>
    </source>
</evidence>
<dbReference type="OrthoDB" id="10376280at2759"/>
<organism evidence="2 3">
    <name type="scientific">Neurospora crassa (strain ATCC 24698 / 74-OR23-1A / CBS 708.71 / DSM 1257 / FGSC 987)</name>
    <dbReference type="NCBI Taxonomy" id="367110"/>
    <lineage>
        <taxon>Eukaryota</taxon>
        <taxon>Fungi</taxon>
        <taxon>Dikarya</taxon>
        <taxon>Ascomycota</taxon>
        <taxon>Pezizomycotina</taxon>
        <taxon>Sordariomycetes</taxon>
        <taxon>Sordariomycetidae</taxon>
        <taxon>Sordariales</taxon>
        <taxon>Sordariaceae</taxon>
        <taxon>Neurospora</taxon>
    </lineage>
</organism>